<name>A0A5E8CMF6_9ZZZZ</name>
<evidence type="ECO:0008006" key="2">
    <source>
        <dbReference type="Google" id="ProtNLM"/>
    </source>
</evidence>
<reference evidence="1" key="1">
    <citation type="submission" date="2019-09" db="EMBL/GenBank/DDBJ databases">
        <authorList>
            <person name="Needham M D."/>
        </authorList>
    </citation>
    <scope>NUCLEOTIDE SEQUENCE</scope>
</reference>
<evidence type="ECO:0000313" key="1">
    <source>
        <dbReference type="EMBL" id="VVU95260.1"/>
    </source>
</evidence>
<gene>
    <name evidence="1" type="ORF">CPAV1605_985</name>
</gene>
<accession>A0A5E8CMF6</accession>
<protein>
    <recommendedName>
        <fullName evidence="2">DUF4105 domain-containing protein</fullName>
    </recommendedName>
</protein>
<sequence length="189" mass="21513">MKYFLPFLLIILTPVFADQCTHALIYHLSPKSETLIAEGSCSLEDSQTFVRPYYVYNDINFLLQYIPHVALEVQTCYEGDCTQTSYGKAQNSKIYSPDILTSGRECMNENSRCKNINPGYGKRNITDWIPIEPSNSVKLHILLNKETIKPSSYSLFFNNCASFVSNILSNIGISFSCSFGFFDLPYMCR</sequence>
<organism evidence="1">
    <name type="scientific">seawater metagenome</name>
    <dbReference type="NCBI Taxonomy" id="1561972"/>
    <lineage>
        <taxon>unclassified sequences</taxon>
        <taxon>metagenomes</taxon>
        <taxon>ecological metagenomes</taxon>
    </lineage>
</organism>
<proteinExistence type="predicted"/>
<dbReference type="EMBL" id="CABVLZ010000004">
    <property type="protein sequence ID" value="VVU95260.1"/>
    <property type="molecule type" value="Genomic_DNA"/>
</dbReference>
<dbReference type="AlphaFoldDB" id="A0A5E8CMF6"/>